<dbReference type="SUPFAM" id="SSF51735">
    <property type="entry name" value="NAD(P)-binding Rossmann-fold domains"/>
    <property type="match status" value="1"/>
</dbReference>
<dbReference type="Proteomes" id="UP001629246">
    <property type="component" value="Unassembled WGS sequence"/>
</dbReference>
<sequence>MSEATSSANTSKTDKTGATKSVLVTGSSRGIGKAIALRLARDGYDIVLHCHQRRDAAEEVAQSIAALGRNSRVLQFDIGAREETAQALLQDIEQHGCYYGVVCNAGITRDNAFPAMPAEDWDSVLKTNLDGFYNVLNPLVMPLVRRRAPGRIITMASVSGLIGNRGQVNYSAAKAGVIGATKALALELAKRDITVNCVAPGLIDTDMAHDAPLEEIMKMIPARRPGKPEEVAAAVSFLMHEDAAYITRQVISVNGGLA</sequence>
<dbReference type="GO" id="GO:0004316">
    <property type="term" value="F:3-oxoacyl-[acyl-carrier-protein] reductase (NADPH) activity"/>
    <property type="evidence" value="ECO:0007669"/>
    <property type="project" value="UniProtKB-EC"/>
</dbReference>
<dbReference type="PRINTS" id="PR00080">
    <property type="entry name" value="SDRFAMILY"/>
</dbReference>
<organism evidence="3 4">
    <name type="scientific">Herbaspirillum lusitanum</name>
    <dbReference type="NCBI Taxonomy" id="213312"/>
    <lineage>
        <taxon>Bacteria</taxon>
        <taxon>Pseudomonadati</taxon>
        <taxon>Pseudomonadota</taxon>
        <taxon>Betaproteobacteria</taxon>
        <taxon>Burkholderiales</taxon>
        <taxon>Oxalobacteraceae</taxon>
        <taxon>Herbaspirillum</taxon>
    </lineage>
</organism>
<evidence type="ECO:0000256" key="1">
    <source>
        <dbReference type="ARBA" id="ARBA00006484"/>
    </source>
</evidence>
<comment type="caution">
    <text evidence="3">The sequence shown here is derived from an EMBL/GenBank/DDBJ whole genome shotgun (WGS) entry which is preliminary data.</text>
</comment>
<dbReference type="InterPro" id="IPR036291">
    <property type="entry name" value="NAD(P)-bd_dom_sf"/>
</dbReference>
<dbReference type="NCBIfam" id="NF004200">
    <property type="entry name" value="PRK05653.1-5"/>
    <property type="match status" value="1"/>
</dbReference>
<dbReference type="NCBIfam" id="NF009466">
    <property type="entry name" value="PRK12826.1-2"/>
    <property type="match status" value="1"/>
</dbReference>
<dbReference type="EC" id="1.1.1.100" evidence="3"/>
<comment type="similarity">
    <text evidence="1">Belongs to the short-chain dehydrogenases/reductases (SDR) family.</text>
</comment>
<dbReference type="EMBL" id="JAQQFM010000002">
    <property type="protein sequence ID" value="MFL9923317.1"/>
    <property type="molecule type" value="Genomic_DNA"/>
</dbReference>
<dbReference type="SMART" id="SM00822">
    <property type="entry name" value="PKS_KR"/>
    <property type="match status" value="1"/>
</dbReference>
<evidence type="ECO:0000259" key="2">
    <source>
        <dbReference type="SMART" id="SM00822"/>
    </source>
</evidence>
<accession>A0ABW9A4K8</accession>
<gene>
    <name evidence="3" type="primary">fabG</name>
    <name evidence="3" type="ORF">PQR62_03500</name>
</gene>
<dbReference type="Gene3D" id="3.40.50.720">
    <property type="entry name" value="NAD(P)-binding Rossmann-like Domain"/>
    <property type="match status" value="1"/>
</dbReference>
<dbReference type="RefSeq" id="WP_408154866.1">
    <property type="nucleotide sequence ID" value="NZ_JAQQFM010000002.1"/>
</dbReference>
<dbReference type="PRINTS" id="PR00081">
    <property type="entry name" value="GDHRDH"/>
</dbReference>
<dbReference type="InterPro" id="IPR002347">
    <property type="entry name" value="SDR_fam"/>
</dbReference>
<keyword evidence="3" id="KW-0560">Oxidoreductase</keyword>
<keyword evidence="4" id="KW-1185">Reference proteome</keyword>
<reference evidence="3 4" key="1">
    <citation type="journal article" date="2024" name="Chem. Sci.">
        <title>Discovery of megapolipeptins by genome mining of a Burkholderiales bacteria collection.</title>
        <authorList>
            <person name="Paulo B.S."/>
            <person name="Recchia M.J.J."/>
            <person name="Lee S."/>
            <person name="Fergusson C.H."/>
            <person name="Romanowski S.B."/>
            <person name="Hernandez A."/>
            <person name="Krull N."/>
            <person name="Liu D.Y."/>
            <person name="Cavanagh H."/>
            <person name="Bos A."/>
            <person name="Gray C.A."/>
            <person name="Murphy B.T."/>
            <person name="Linington R.G."/>
            <person name="Eustaquio A.S."/>
        </authorList>
    </citation>
    <scope>NUCLEOTIDE SEQUENCE [LARGE SCALE GENOMIC DNA]</scope>
    <source>
        <strain evidence="3 4">RL21-008-BIB-A</strain>
    </source>
</reference>
<dbReference type="InterPro" id="IPR050259">
    <property type="entry name" value="SDR"/>
</dbReference>
<dbReference type="Pfam" id="PF13561">
    <property type="entry name" value="adh_short_C2"/>
    <property type="match status" value="1"/>
</dbReference>
<proteinExistence type="inferred from homology"/>
<evidence type="ECO:0000313" key="4">
    <source>
        <dbReference type="Proteomes" id="UP001629246"/>
    </source>
</evidence>
<dbReference type="CDD" id="cd05333">
    <property type="entry name" value="BKR_SDR_c"/>
    <property type="match status" value="1"/>
</dbReference>
<dbReference type="NCBIfam" id="TIGR01831">
    <property type="entry name" value="fabG_rel"/>
    <property type="match status" value="1"/>
</dbReference>
<feature type="domain" description="Ketoreductase" evidence="2">
    <location>
        <begin position="20"/>
        <end position="206"/>
    </location>
</feature>
<evidence type="ECO:0000313" key="3">
    <source>
        <dbReference type="EMBL" id="MFL9923317.1"/>
    </source>
</evidence>
<dbReference type="InterPro" id="IPR057326">
    <property type="entry name" value="KR_dom"/>
</dbReference>
<dbReference type="InterPro" id="IPR011285">
    <property type="entry name" value="FabG-rel"/>
</dbReference>
<dbReference type="PANTHER" id="PTHR42879:SF2">
    <property type="entry name" value="3-OXOACYL-[ACYL-CARRIER-PROTEIN] REDUCTASE FABG"/>
    <property type="match status" value="1"/>
</dbReference>
<dbReference type="PANTHER" id="PTHR42879">
    <property type="entry name" value="3-OXOACYL-(ACYL-CARRIER-PROTEIN) REDUCTASE"/>
    <property type="match status" value="1"/>
</dbReference>
<name>A0ABW9A4K8_9BURK</name>
<protein>
    <submittedName>
        <fullName evidence="3">3-oxoacyl-ACP reductase FabG</fullName>
        <ecNumber evidence="3">1.1.1.100</ecNumber>
    </submittedName>
</protein>